<keyword evidence="16" id="KW-1185">Reference proteome</keyword>
<evidence type="ECO:0000259" key="15">
    <source>
        <dbReference type="PROSITE" id="PS51918"/>
    </source>
</evidence>
<dbReference type="Pfam" id="PF04055">
    <property type="entry name" value="Radical_SAM"/>
    <property type="match status" value="1"/>
</dbReference>
<dbReference type="Gene3D" id="3.40.50.12160">
    <property type="entry name" value="Methylthiotransferase, N-terminal domain"/>
    <property type="match status" value="1"/>
</dbReference>
<dbReference type="SUPFAM" id="SSF102114">
    <property type="entry name" value="Radical SAM enzymes"/>
    <property type="match status" value="1"/>
</dbReference>
<dbReference type="GO" id="GO:0005789">
    <property type="term" value="C:endoplasmic reticulum membrane"/>
    <property type="evidence" value="ECO:0007669"/>
    <property type="project" value="UniProtKB-SubCell"/>
</dbReference>
<dbReference type="GO" id="GO:0035598">
    <property type="term" value="F:tRNA (N(6)-L-threonylcarbamoyladenosine(37)-C(2))-methylthiotransferase activity"/>
    <property type="evidence" value="ECO:0007669"/>
    <property type="project" value="UniProtKB-UniRule"/>
</dbReference>
<proteinExistence type="inferred from homology"/>
<evidence type="ECO:0000256" key="4">
    <source>
        <dbReference type="ARBA" id="ARBA00022679"/>
    </source>
</evidence>
<evidence type="ECO:0000256" key="2">
    <source>
        <dbReference type="ARBA" id="ARBA00008616"/>
    </source>
</evidence>
<dbReference type="InterPro" id="IPR007197">
    <property type="entry name" value="rSAM"/>
</dbReference>
<dbReference type="Proteomes" id="UP000095280">
    <property type="component" value="Unplaced"/>
</dbReference>
<dbReference type="GO" id="GO:0046872">
    <property type="term" value="F:metal ion binding"/>
    <property type="evidence" value="ECO:0007669"/>
    <property type="project" value="UniProtKB-UniRule"/>
</dbReference>
<feature type="compositionally biased region" description="Low complexity" evidence="12">
    <location>
        <begin position="45"/>
        <end position="60"/>
    </location>
</feature>
<dbReference type="InterPro" id="IPR020612">
    <property type="entry name" value="Methylthiotransferase_CS"/>
</dbReference>
<evidence type="ECO:0000256" key="7">
    <source>
        <dbReference type="ARBA" id="ARBA00022723"/>
    </source>
</evidence>
<evidence type="ECO:0000256" key="10">
    <source>
        <dbReference type="ARBA" id="ARBA00051661"/>
    </source>
</evidence>
<evidence type="ECO:0000256" key="9">
    <source>
        <dbReference type="ARBA" id="ARBA00023014"/>
    </source>
</evidence>
<dbReference type="InterPro" id="IPR058240">
    <property type="entry name" value="rSAM_sf"/>
</dbReference>
<dbReference type="PROSITE" id="PS51449">
    <property type="entry name" value="MTTASE_N"/>
    <property type="match status" value="1"/>
</dbReference>
<evidence type="ECO:0000256" key="5">
    <source>
        <dbReference type="ARBA" id="ARBA00022691"/>
    </source>
</evidence>
<dbReference type="InterPro" id="IPR038135">
    <property type="entry name" value="Methylthiotransferase_N_sf"/>
</dbReference>
<name>A0A1I8INS3_9PLAT</name>
<dbReference type="InterPro" id="IPR013848">
    <property type="entry name" value="Methylthiotransferase_N"/>
</dbReference>
<comment type="cofactor">
    <cofactor evidence="11">
        <name>[4Fe-4S] cluster</name>
        <dbReference type="ChEBI" id="CHEBI:49883"/>
    </cofactor>
    <text evidence="11">Binds 1 or 2 [4Fe-4S] cluster. One cluster is coordinated with 3 cysteines and an exchangeable S-adenosyl-L-methionine.</text>
</comment>
<sequence length="575" mass="62619">AEPVEADIEDLLKLASADDDAAASSSFARVADRTSWWPGRRDFDNNNNNNNSSSNNSNSNRTPAPTGSLAKSPGTECVYIRTWGCAHNTSDGEYMAGLLSAYGYSVTTDQPDQADLWLLNSCTVKTPAEHHARNEIQAARQAGKAIVVAGCVPQGQPDAAFLRGVSLLGVGQVGRVVEVVEETLRGNSVRLLGKEKSATNGRRLPGPPLDMPKIRRNPLIEIVPINSGCLNSCTYCKTKHARGQLSSYQPDQIVHRVASAFAETPDCGGGACEVWLTSEDTGAYGIDIGVDLPSLLDAVVDAIPSGGMLRLGMTNPPYILRHLPAVARLLAHPRVYAFLHVPVQSGSDAVLGEMRREYTLADFCTVVDYLRDRVPGGVTIATDIIAGFPTETEDDFEATCRLIEKYKFPVLFINQFFPRPGTPAARMHREATPAEVKDRTRRLNQLFRSYTSYDDQLGSVQDILVTDVSHDKQHWVGHNKRYEQILLPMNQNWLGQWIRVRILATGKHHMMAEPVDCSFNRSSSAAGGARLQPAVSSSSTGHLLLLSAGLALLSGCLLAYRLRKLAEADEAETVL</sequence>
<keyword evidence="9 11" id="KW-0411">Iron-sulfur</keyword>
<evidence type="ECO:0000256" key="11">
    <source>
        <dbReference type="RuleBase" id="RU368081"/>
    </source>
</evidence>
<keyword evidence="5 11" id="KW-0949">S-adenosyl-L-methionine</keyword>
<dbReference type="PROSITE" id="PS51918">
    <property type="entry name" value="RADICAL_SAM"/>
    <property type="match status" value="1"/>
</dbReference>
<dbReference type="PROSITE" id="PS50926">
    <property type="entry name" value="TRAM"/>
    <property type="match status" value="1"/>
</dbReference>
<comment type="subcellular location">
    <subcellularLocation>
        <location evidence="11">Endoplasmic reticulum membrane</location>
        <topology evidence="11">Single-pass membrane protein</topology>
    </subcellularLocation>
</comment>
<evidence type="ECO:0000256" key="12">
    <source>
        <dbReference type="SAM" id="MobiDB-lite"/>
    </source>
</evidence>
<dbReference type="SFLD" id="SFLDS00029">
    <property type="entry name" value="Radical_SAM"/>
    <property type="match status" value="1"/>
</dbReference>
<evidence type="ECO:0000259" key="14">
    <source>
        <dbReference type="PROSITE" id="PS51449"/>
    </source>
</evidence>
<evidence type="ECO:0000259" key="13">
    <source>
        <dbReference type="PROSITE" id="PS50926"/>
    </source>
</evidence>
<dbReference type="FunFam" id="3.40.50.12160:FF:000009">
    <property type="entry name" value="threonylcarbamoyladenosine tRNA methylthiotransferase"/>
    <property type="match status" value="1"/>
</dbReference>
<keyword evidence="3 11" id="KW-0004">4Fe-4S</keyword>
<evidence type="ECO:0000256" key="3">
    <source>
        <dbReference type="ARBA" id="ARBA00022485"/>
    </source>
</evidence>
<dbReference type="PROSITE" id="PS01278">
    <property type="entry name" value="MTTASE_RADICAL"/>
    <property type="match status" value="1"/>
</dbReference>
<dbReference type="FunFam" id="3.80.30.20:FF:000002">
    <property type="entry name" value="threonylcarbamoyladenosine tRNA methylthiotransferase isoform X2"/>
    <property type="match status" value="1"/>
</dbReference>
<accession>A0A1I8INS3</accession>
<evidence type="ECO:0000313" key="16">
    <source>
        <dbReference type="Proteomes" id="UP000095280"/>
    </source>
</evidence>
<dbReference type="InterPro" id="IPR005839">
    <property type="entry name" value="Methylthiotransferase"/>
</dbReference>
<dbReference type="EC" id="2.8.4.5" evidence="11"/>
<dbReference type="CDD" id="cd01335">
    <property type="entry name" value="Radical_SAM"/>
    <property type="match status" value="1"/>
</dbReference>
<keyword evidence="4 11" id="KW-0808">Transferase</keyword>
<organism evidence="16 17">
    <name type="scientific">Macrostomum lignano</name>
    <dbReference type="NCBI Taxonomy" id="282301"/>
    <lineage>
        <taxon>Eukaryota</taxon>
        <taxon>Metazoa</taxon>
        <taxon>Spiralia</taxon>
        <taxon>Lophotrochozoa</taxon>
        <taxon>Platyhelminthes</taxon>
        <taxon>Rhabditophora</taxon>
        <taxon>Macrostomorpha</taxon>
        <taxon>Macrostomida</taxon>
        <taxon>Macrostomidae</taxon>
        <taxon>Macrostomum</taxon>
    </lineage>
</organism>
<evidence type="ECO:0000256" key="6">
    <source>
        <dbReference type="ARBA" id="ARBA00022694"/>
    </source>
</evidence>
<dbReference type="PANTHER" id="PTHR11918:SF45">
    <property type="entry name" value="THREONYLCARBAMOYLADENOSINE TRNA METHYLTHIOTRANSFERASE"/>
    <property type="match status" value="1"/>
</dbReference>
<feature type="domain" description="MTTase N-terminal" evidence="14">
    <location>
        <begin position="76"/>
        <end position="185"/>
    </location>
</feature>
<keyword evidence="11" id="KW-0256">Endoplasmic reticulum</keyword>
<dbReference type="NCBIfam" id="TIGR00089">
    <property type="entry name" value="MiaB/RimO family radical SAM methylthiotransferase"/>
    <property type="match status" value="1"/>
</dbReference>
<dbReference type="InterPro" id="IPR023404">
    <property type="entry name" value="rSAM_horseshoe"/>
</dbReference>
<keyword evidence="7 11" id="KW-0479">Metal-binding</keyword>
<feature type="domain" description="Radical SAM core" evidence="15">
    <location>
        <begin position="215"/>
        <end position="454"/>
    </location>
</feature>
<dbReference type="WBParaSite" id="maker-uti_cns_0014806-snap-gene-0.3-mRNA-1">
    <property type="protein sequence ID" value="maker-uti_cns_0014806-snap-gene-0.3-mRNA-1"/>
    <property type="gene ID" value="maker-uti_cns_0014806-snap-gene-0.3"/>
</dbReference>
<dbReference type="Gene3D" id="3.80.30.20">
    <property type="entry name" value="tm_1862 like domain"/>
    <property type="match status" value="1"/>
</dbReference>
<dbReference type="NCBIfam" id="TIGR01578">
    <property type="entry name" value="MiaB-like-B"/>
    <property type="match status" value="1"/>
</dbReference>
<dbReference type="InterPro" id="IPR006638">
    <property type="entry name" value="Elp3/MiaA/NifB-like_rSAM"/>
</dbReference>
<keyword evidence="8 11" id="KW-0408">Iron</keyword>
<dbReference type="SFLD" id="SFLDG01082">
    <property type="entry name" value="B12-binding_domain_containing"/>
    <property type="match status" value="1"/>
</dbReference>
<dbReference type="GO" id="GO:0051539">
    <property type="term" value="F:4 iron, 4 sulfur cluster binding"/>
    <property type="evidence" value="ECO:0007669"/>
    <property type="project" value="UniProtKB-UniRule"/>
</dbReference>
<dbReference type="SMART" id="SM00729">
    <property type="entry name" value="Elp3"/>
    <property type="match status" value="1"/>
</dbReference>
<evidence type="ECO:0000256" key="8">
    <source>
        <dbReference type="ARBA" id="ARBA00023004"/>
    </source>
</evidence>
<dbReference type="InterPro" id="IPR002792">
    <property type="entry name" value="TRAM_dom"/>
</dbReference>
<comment type="function">
    <text evidence="1 11">Catalyzes the methylthiolation of N6-threonylcarbamoyladenosine (t(6)A), leading to the formation of 2-methylthio-N6-threonylcarbamoyladenosine (ms(2)t(6)A) at position 37 in tRNAs that read codons beginning with adenine.</text>
</comment>
<evidence type="ECO:0000256" key="1">
    <source>
        <dbReference type="ARBA" id="ARBA00002399"/>
    </source>
</evidence>
<dbReference type="PANTHER" id="PTHR11918">
    <property type="entry name" value="RADICAL SAM PROTEINS"/>
    <property type="match status" value="1"/>
</dbReference>
<feature type="domain" description="TRAM" evidence="13">
    <location>
        <begin position="454"/>
        <end position="516"/>
    </location>
</feature>
<dbReference type="AlphaFoldDB" id="A0A1I8INS3"/>
<keyword evidence="6 11" id="KW-0819">tRNA processing</keyword>
<comment type="catalytic activity">
    <reaction evidence="10 11">
        <text>N(6)-L-threonylcarbamoyladenosine(37) in tRNA + (sulfur carrier)-SH + AH2 + 2 S-adenosyl-L-methionine = 2-methylsulfanyl-N(6)-L-threonylcarbamoyladenosine(37) in tRNA + (sulfur carrier)-H + 5'-deoxyadenosine + L-methionine + A + S-adenosyl-L-homocysteine + 2 H(+)</text>
        <dbReference type="Rhea" id="RHEA:37075"/>
        <dbReference type="Rhea" id="RHEA-COMP:10163"/>
        <dbReference type="Rhea" id="RHEA-COMP:11092"/>
        <dbReference type="Rhea" id="RHEA-COMP:14737"/>
        <dbReference type="Rhea" id="RHEA-COMP:14739"/>
        <dbReference type="ChEBI" id="CHEBI:13193"/>
        <dbReference type="ChEBI" id="CHEBI:15378"/>
        <dbReference type="ChEBI" id="CHEBI:17319"/>
        <dbReference type="ChEBI" id="CHEBI:17499"/>
        <dbReference type="ChEBI" id="CHEBI:29917"/>
        <dbReference type="ChEBI" id="CHEBI:57844"/>
        <dbReference type="ChEBI" id="CHEBI:57856"/>
        <dbReference type="ChEBI" id="CHEBI:59789"/>
        <dbReference type="ChEBI" id="CHEBI:64428"/>
        <dbReference type="ChEBI" id="CHEBI:74418"/>
        <dbReference type="ChEBI" id="CHEBI:74420"/>
        <dbReference type="EC" id="2.8.4.5"/>
    </reaction>
</comment>
<protein>
    <recommendedName>
        <fullName evidence="11">tRNA-t(6)A37 methylthiotransferase</fullName>
        <ecNumber evidence="11">2.8.4.5</ecNumber>
    </recommendedName>
</protein>
<reference evidence="17" key="1">
    <citation type="submission" date="2016-11" db="UniProtKB">
        <authorList>
            <consortium name="WormBaseParasite"/>
        </authorList>
    </citation>
    <scope>IDENTIFICATION</scope>
</reference>
<comment type="similarity">
    <text evidence="2 11">Belongs to the methylthiotransferase family. CDKAL1 subfamily.</text>
</comment>
<dbReference type="InterPro" id="IPR006466">
    <property type="entry name" value="MiaB-like_arc_euk"/>
</dbReference>
<evidence type="ECO:0000313" key="17">
    <source>
        <dbReference type="WBParaSite" id="maker-uti_cns_0014806-snap-gene-0.3-mRNA-1"/>
    </source>
</evidence>
<feature type="region of interest" description="Disordered" evidence="12">
    <location>
        <begin position="37"/>
        <end position="72"/>
    </location>
</feature>
<dbReference type="Pfam" id="PF00919">
    <property type="entry name" value="UPF0004"/>
    <property type="match status" value="1"/>
</dbReference>